<dbReference type="InterPro" id="IPR016186">
    <property type="entry name" value="C-type_lectin-like/link_sf"/>
</dbReference>
<dbReference type="Pfam" id="PF00059">
    <property type="entry name" value="Lectin_C"/>
    <property type="match status" value="1"/>
</dbReference>
<keyword evidence="2" id="KW-0732">Signal</keyword>
<organism evidence="4 5">
    <name type="scientific">Penaeus vannamei</name>
    <name type="common">Whiteleg shrimp</name>
    <name type="synonym">Litopenaeus vannamei</name>
    <dbReference type="NCBI Taxonomy" id="6689"/>
    <lineage>
        <taxon>Eukaryota</taxon>
        <taxon>Metazoa</taxon>
        <taxon>Ecdysozoa</taxon>
        <taxon>Arthropoda</taxon>
        <taxon>Crustacea</taxon>
        <taxon>Multicrustacea</taxon>
        <taxon>Malacostraca</taxon>
        <taxon>Eumalacostraca</taxon>
        <taxon>Eucarida</taxon>
        <taxon>Decapoda</taxon>
        <taxon>Dendrobranchiata</taxon>
        <taxon>Penaeoidea</taxon>
        <taxon>Penaeidae</taxon>
        <taxon>Penaeus</taxon>
    </lineage>
</organism>
<keyword evidence="5" id="KW-1185">Reference proteome</keyword>
<dbReference type="OrthoDB" id="6376646at2759"/>
<gene>
    <name evidence="4" type="ORF">C7M84_005227</name>
</gene>
<dbReference type="EMBL" id="QCYY01001686">
    <property type="protein sequence ID" value="ROT76159.1"/>
    <property type="molecule type" value="Genomic_DNA"/>
</dbReference>
<feature type="coiled-coil region" evidence="1">
    <location>
        <begin position="167"/>
        <end position="194"/>
    </location>
</feature>
<dbReference type="Proteomes" id="UP000283509">
    <property type="component" value="Unassembled WGS sequence"/>
</dbReference>
<dbReference type="InterPro" id="IPR016187">
    <property type="entry name" value="CTDL_fold"/>
</dbReference>
<feature type="chain" id="PRO_5019362699" evidence="2">
    <location>
        <begin position="23"/>
        <end position="371"/>
    </location>
</feature>
<dbReference type="Gene3D" id="3.10.100.10">
    <property type="entry name" value="Mannose-Binding Protein A, subunit A"/>
    <property type="match status" value="1"/>
</dbReference>
<dbReference type="SUPFAM" id="SSF56436">
    <property type="entry name" value="C-type lectin-like"/>
    <property type="match status" value="1"/>
</dbReference>
<keyword evidence="4" id="KW-0430">Lectin</keyword>
<evidence type="ECO:0000259" key="3">
    <source>
        <dbReference type="PROSITE" id="PS50041"/>
    </source>
</evidence>
<dbReference type="CDD" id="cd00037">
    <property type="entry name" value="CLECT"/>
    <property type="match status" value="1"/>
</dbReference>
<protein>
    <submittedName>
        <fullName evidence="4">C-type lectin</fullName>
    </submittedName>
</protein>
<dbReference type="PROSITE" id="PS50041">
    <property type="entry name" value="C_TYPE_LECTIN_2"/>
    <property type="match status" value="1"/>
</dbReference>
<reference evidence="4 5" key="1">
    <citation type="submission" date="2018-04" db="EMBL/GenBank/DDBJ databases">
        <authorList>
            <person name="Zhang X."/>
            <person name="Yuan J."/>
            <person name="Li F."/>
            <person name="Xiang J."/>
        </authorList>
    </citation>
    <scope>NUCLEOTIDE SEQUENCE [LARGE SCALE GENOMIC DNA]</scope>
    <source>
        <tissue evidence="4">Muscle</tissue>
    </source>
</reference>
<evidence type="ECO:0000313" key="4">
    <source>
        <dbReference type="EMBL" id="ROT76159.1"/>
    </source>
</evidence>
<feature type="domain" description="C-type lectin" evidence="3">
    <location>
        <begin position="248"/>
        <end position="369"/>
    </location>
</feature>
<dbReference type="AlphaFoldDB" id="A0A423TI83"/>
<proteinExistence type="predicted"/>
<accession>A0A423TI83</accession>
<evidence type="ECO:0000313" key="5">
    <source>
        <dbReference type="Proteomes" id="UP000283509"/>
    </source>
</evidence>
<dbReference type="InterPro" id="IPR001304">
    <property type="entry name" value="C-type_lectin-like"/>
</dbReference>
<evidence type="ECO:0000256" key="2">
    <source>
        <dbReference type="SAM" id="SignalP"/>
    </source>
</evidence>
<reference evidence="4 5" key="2">
    <citation type="submission" date="2019-01" db="EMBL/GenBank/DDBJ databases">
        <title>The decoding of complex shrimp genome reveals the adaptation for benthos swimmer, frequently molting mechanism and breeding impact on genome.</title>
        <authorList>
            <person name="Sun Y."/>
            <person name="Gao Y."/>
            <person name="Yu Y."/>
        </authorList>
    </citation>
    <scope>NUCLEOTIDE SEQUENCE [LARGE SCALE GENOMIC DNA]</scope>
    <source>
        <tissue evidence="4">Muscle</tissue>
    </source>
</reference>
<comment type="caution">
    <text evidence="4">The sequence shown here is derived from an EMBL/GenBank/DDBJ whole genome shotgun (WGS) entry which is preliminary data.</text>
</comment>
<name>A0A423TI83_PENVA</name>
<sequence length="371" mass="41953">MEDRFGIVLWMVLMVVLTGAQARTLSQDAEDSVLQRLAELEERVAAQARVKEELQDIVKKEVDRRLVLETLLLRTMEEQAIKLGQVESSSSVDHDRIVALESTLRDEISLREEAERSGNLSLRDLERKVTLMEGNLNLITFMDSRLRDLEELVGLHGQEISELHGALPQTRRAVEQLRRELRRHKADVEQMENTGEETLRGRGHQLETDPLSAGGRGGIGNLTLAVDALKNHTSAAPLKLCPQSYRKVDRDCLHLLEEKLTWEEARRACEDLAVSVGGAGDLAQPSHIDDFRHYVAKLHTATQYLWVGGIRESSAWRWASGDHIDHEQLPWDLGEPDDSEDQYHLCVKSSAAIRFHDCKDSARLNAVCQIR</sequence>
<keyword evidence="1" id="KW-0175">Coiled coil</keyword>
<dbReference type="GO" id="GO:0030246">
    <property type="term" value="F:carbohydrate binding"/>
    <property type="evidence" value="ECO:0007669"/>
    <property type="project" value="UniProtKB-KW"/>
</dbReference>
<feature type="signal peptide" evidence="2">
    <location>
        <begin position="1"/>
        <end position="22"/>
    </location>
</feature>
<evidence type="ECO:0000256" key="1">
    <source>
        <dbReference type="SAM" id="Coils"/>
    </source>
</evidence>